<organism evidence="1 2">
    <name type="scientific">Alistipes hominis</name>
    <dbReference type="NCBI Taxonomy" id="2763015"/>
    <lineage>
        <taxon>Bacteria</taxon>
        <taxon>Pseudomonadati</taxon>
        <taxon>Bacteroidota</taxon>
        <taxon>Bacteroidia</taxon>
        <taxon>Bacteroidales</taxon>
        <taxon>Rikenellaceae</taxon>
        <taxon>Alistipes</taxon>
    </lineage>
</organism>
<dbReference type="RefSeq" id="WP_147387418.1">
    <property type="nucleotide sequence ID" value="NZ_JACOOK010000002.1"/>
</dbReference>
<name>A0ABR7CLI9_9BACT</name>
<dbReference type="EMBL" id="JACOOK010000002">
    <property type="protein sequence ID" value="MBC5616490.1"/>
    <property type="molecule type" value="Genomic_DNA"/>
</dbReference>
<proteinExistence type="predicted"/>
<evidence type="ECO:0000313" key="2">
    <source>
        <dbReference type="Proteomes" id="UP000636891"/>
    </source>
</evidence>
<sequence>MNKPRPWLYWAVLSVLCLLGVSCCKQQQKDPFRYKVAIIGNPSNPDIRYDESQMQALKNLGYNTLQLNIAWGARPADEPLNLEDILYVDGIGSREKADQRLQAIKERARIAKKWGFRTLFHFGAPRVDSLYKILTPDLIDIATEKNSIQKKEIVDKYVSLLKRLKQEVPELDDIEVYTFDQDAWVANEFGNGPTDRDIPLHERIPAFLQALTGAWAEVSPDGMVWWEPWEISAGQIYACIPSLPTRNFGMFLHSNIAEVQLSRPVDVWFKNTVQLCAERGIPVVGEIFMASANEELQPLTHIAAPRLVAEELDAVGNVPNIQGVKEYFGLTPDRYDPNQLMAGIKLHDLAVPNEQALAELAEPFGTAAADVLSAWEASATGLAVFPWDATWRFRLLTENPAGIEVYHRWDIAHIEGAVAPSPSWKSTRRSLFMTTESESLDPWFFEDIELRCETSSEKLLAAADLYRKAQQQVNDEPYAAYLAENIKDIEVLEQMITAIRCYCREANLVHLMRKHVVEGNPIPQALIDRFEAIMQVDIANQAKGFAENRSGNTPAAEMLKLFRKDPAGWVTAYLHYR</sequence>
<gene>
    <name evidence="1" type="ORF">H8S08_05570</name>
</gene>
<dbReference type="PROSITE" id="PS51257">
    <property type="entry name" value="PROKAR_LIPOPROTEIN"/>
    <property type="match status" value="1"/>
</dbReference>
<dbReference type="Proteomes" id="UP000636891">
    <property type="component" value="Unassembled WGS sequence"/>
</dbReference>
<comment type="caution">
    <text evidence="1">The sequence shown here is derived from an EMBL/GenBank/DDBJ whole genome shotgun (WGS) entry which is preliminary data.</text>
</comment>
<protein>
    <submittedName>
        <fullName evidence="1">Uncharacterized protein</fullName>
    </submittedName>
</protein>
<evidence type="ECO:0000313" key="1">
    <source>
        <dbReference type="EMBL" id="MBC5616490.1"/>
    </source>
</evidence>
<keyword evidence="2" id="KW-1185">Reference proteome</keyword>
<reference evidence="1 2" key="1">
    <citation type="submission" date="2020-08" db="EMBL/GenBank/DDBJ databases">
        <title>Genome public.</title>
        <authorList>
            <person name="Liu C."/>
            <person name="Sun Q."/>
        </authorList>
    </citation>
    <scope>NUCLEOTIDE SEQUENCE [LARGE SCALE GENOMIC DNA]</scope>
    <source>
        <strain evidence="1 2">New-7</strain>
    </source>
</reference>
<accession>A0ABR7CLI9</accession>